<proteinExistence type="predicted"/>
<dbReference type="AlphaFoldDB" id="A0A2M7H2B7"/>
<sequence length="110" mass="12765">MVIEWQKPLRAHARHILEEAGYHSFNDPNTGKESFVLRLGRAFYPRYHLYIKLLSGGGVECDLHIDQKQASYEGQRAHSGEYDGPLVEEETQRLMRWLQFYSKVQNGPSS</sequence>
<organism evidence="1 2">
    <name type="scientific">Candidatus Kerfeldbacteria bacterium CG15_BIG_FIL_POST_REV_8_21_14_020_45_12</name>
    <dbReference type="NCBI Taxonomy" id="2014247"/>
    <lineage>
        <taxon>Bacteria</taxon>
        <taxon>Candidatus Kerfeldiibacteriota</taxon>
    </lineage>
</organism>
<evidence type="ECO:0000313" key="2">
    <source>
        <dbReference type="Proteomes" id="UP000230292"/>
    </source>
</evidence>
<accession>A0A2M7H2B7</accession>
<protein>
    <submittedName>
        <fullName evidence="1">Uncharacterized protein</fullName>
    </submittedName>
</protein>
<comment type="caution">
    <text evidence="1">The sequence shown here is derived from an EMBL/GenBank/DDBJ whole genome shotgun (WGS) entry which is preliminary data.</text>
</comment>
<reference evidence="1 2" key="1">
    <citation type="submission" date="2017-09" db="EMBL/GenBank/DDBJ databases">
        <title>Depth-based differentiation of microbial function through sediment-hosted aquifers and enrichment of novel symbionts in the deep terrestrial subsurface.</title>
        <authorList>
            <person name="Probst A.J."/>
            <person name="Ladd B."/>
            <person name="Jarett J.K."/>
            <person name="Geller-Mcgrath D.E."/>
            <person name="Sieber C.M."/>
            <person name="Emerson J.B."/>
            <person name="Anantharaman K."/>
            <person name="Thomas B.C."/>
            <person name="Malmstrom R."/>
            <person name="Stieglmeier M."/>
            <person name="Klingl A."/>
            <person name="Woyke T."/>
            <person name="Ryan C.M."/>
            <person name="Banfield J.F."/>
        </authorList>
    </citation>
    <scope>NUCLEOTIDE SEQUENCE [LARGE SCALE GENOMIC DNA]</scope>
    <source>
        <strain evidence="1">CG15_BIG_FIL_POST_REV_8_21_14_020_45_12</strain>
    </source>
</reference>
<gene>
    <name evidence="1" type="ORF">COW24_05970</name>
</gene>
<evidence type="ECO:0000313" key="1">
    <source>
        <dbReference type="EMBL" id="PIW36324.1"/>
    </source>
</evidence>
<dbReference type="Proteomes" id="UP000230292">
    <property type="component" value="Unassembled WGS sequence"/>
</dbReference>
<name>A0A2M7H2B7_9BACT</name>
<dbReference type="EMBL" id="PFGC01000062">
    <property type="protein sequence ID" value="PIW36324.1"/>
    <property type="molecule type" value="Genomic_DNA"/>
</dbReference>